<keyword evidence="3" id="KW-1185">Reference proteome</keyword>
<feature type="compositionally biased region" description="Polar residues" evidence="1">
    <location>
        <begin position="274"/>
        <end position="284"/>
    </location>
</feature>
<feature type="compositionally biased region" description="Basic and acidic residues" evidence="1">
    <location>
        <begin position="287"/>
        <end position="296"/>
    </location>
</feature>
<gene>
    <name evidence="2" type="ORF">DFH08DRAFT_1044098</name>
</gene>
<name>A0AAD6Z942_9AGAR</name>
<dbReference type="AlphaFoldDB" id="A0AAD6Z942"/>
<dbReference type="EMBL" id="JARIHO010000071">
    <property type="protein sequence ID" value="KAJ7312550.1"/>
    <property type="molecule type" value="Genomic_DNA"/>
</dbReference>
<sequence>MDIGAFQPLPARIPLKPTQVPLQVPAAAKPQTQCRVSRSASELFLASPPPCIAINSGFKTDLTGQVFAFFAHQTIGTDATNSRLQFHGGEGSEDCDGHLSLPQAHLNIIKISSPSYSLSRPSPGRAVHARSLSASHLHLPDVDSVMTISQMPWALTWSSIGLRVQARVLAPNALIGLQRRMLEPPSSRRVTHSDNETVEASTMPSALSTHREIHQHQHMRAANANPNEVIPWAKLYRYKIYPLATCDQVNVKRPERSDGISCMDVSKRKKEPTVAQQETRNQSVVHGHGDLGHAGDMEGWAGVDNTASKDLHKVLDPVSTQSHN</sequence>
<proteinExistence type="predicted"/>
<protein>
    <submittedName>
        <fullName evidence="2">Uncharacterized protein</fullName>
    </submittedName>
</protein>
<feature type="region of interest" description="Disordered" evidence="1">
    <location>
        <begin position="264"/>
        <end position="303"/>
    </location>
</feature>
<evidence type="ECO:0000256" key="1">
    <source>
        <dbReference type="SAM" id="MobiDB-lite"/>
    </source>
</evidence>
<evidence type="ECO:0000313" key="3">
    <source>
        <dbReference type="Proteomes" id="UP001218218"/>
    </source>
</evidence>
<reference evidence="2" key="1">
    <citation type="submission" date="2023-03" db="EMBL/GenBank/DDBJ databases">
        <title>Massive genome expansion in bonnet fungi (Mycena s.s.) driven by repeated elements and novel gene families across ecological guilds.</title>
        <authorList>
            <consortium name="Lawrence Berkeley National Laboratory"/>
            <person name="Harder C.B."/>
            <person name="Miyauchi S."/>
            <person name="Viragh M."/>
            <person name="Kuo A."/>
            <person name="Thoen E."/>
            <person name="Andreopoulos B."/>
            <person name="Lu D."/>
            <person name="Skrede I."/>
            <person name="Drula E."/>
            <person name="Henrissat B."/>
            <person name="Morin E."/>
            <person name="Kohler A."/>
            <person name="Barry K."/>
            <person name="LaButti K."/>
            <person name="Morin E."/>
            <person name="Salamov A."/>
            <person name="Lipzen A."/>
            <person name="Mereny Z."/>
            <person name="Hegedus B."/>
            <person name="Baldrian P."/>
            <person name="Stursova M."/>
            <person name="Weitz H."/>
            <person name="Taylor A."/>
            <person name="Grigoriev I.V."/>
            <person name="Nagy L.G."/>
            <person name="Martin F."/>
            <person name="Kauserud H."/>
        </authorList>
    </citation>
    <scope>NUCLEOTIDE SEQUENCE</scope>
    <source>
        <strain evidence="2">CBHHK002</strain>
    </source>
</reference>
<accession>A0AAD6Z942</accession>
<dbReference type="Proteomes" id="UP001218218">
    <property type="component" value="Unassembled WGS sequence"/>
</dbReference>
<comment type="caution">
    <text evidence="2">The sequence shown here is derived from an EMBL/GenBank/DDBJ whole genome shotgun (WGS) entry which is preliminary data.</text>
</comment>
<organism evidence="2 3">
    <name type="scientific">Mycena albidolilacea</name>
    <dbReference type="NCBI Taxonomy" id="1033008"/>
    <lineage>
        <taxon>Eukaryota</taxon>
        <taxon>Fungi</taxon>
        <taxon>Dikarya</taxon>
        <taxon>Basidiomycota</taxon>
        <taxon>Agaricomycotina</taxon>
        <taxon>Agaricomycetes</taxon>
        <taxon>Agaricomycetidae</taxon>
        <taxon>Agaricales</taxon>
        <taxon>Marasmiineae</taxon>
        <taxon>Mycenaceae</taxon>
        <taxon>Mycena</taxon>
    </lineage>
</organism>
<evidence type="ECO:0000313" key="2">
    <source>
        <dbReference type="EMBL" id="KAJ7312550.1"/>
    </source>
</evidence>